<dbReference type="Proteomes" id="UP001370490">
    <property type="component" value="Unassembled WGS sequence"/>
</dbReference>
<organism evidence="2 3">
    <name type="scientific">Dillenia turbinata</name>
    <dbReference type="NCBI Taxonomy" id="194707"/>
    <lineage>
        <taxon>Eukaryota</taxon>
        <taxon>Viridiplantae</taxon>
        <taxon>Streptophyta</taxon>
        <taxon>Embryophyta</taxon>
        <taxon>Tracheophyta</taxon>
        <taxon>Spermatophyta</taxon>
        <taxon>Magnoliopsida</taxon>
        <taxon>eudicotyledons</taxon>
        <taxon>Gunneridae</taxon>
        <taxon>Pentapetalae</taxon>
        <taxon>Dilleniales</taxon>
        <taxon>Dilleniaceae</taxon>
        <taxon>Dillenia</taxon>
    </lineage>
</organism>
<feature type="domain" description="Retrotransposon Copia-like N-terminal" evidence="1">
    <location>
        <begin position="10"/>
        <end position="54"/>
    </location>
</feature>
<dbReference type="InterPro" id="IPR029472">
    <property type="entry name" value="Copia-like_N"/>
</dbReference>
<keyword evidence="3" id="KW-1185">Reference proteome</keyword>
<dbReference type="PANTHER" id="PTHR37610:SF100">
    <property type="entry name" value="COPIA-LIKE POLYPROTEIN_RETROTRANSPOSON"/>
    <property type="match status" value="1"/>
</dbReference>
<gene>
    <name evidence="2" type="ORF">RJ641_016086</name>
</gene>
<evidence type="ECO:0000313" key="2">
    <source>
        <dbReference type="EMBL" id="KAK6920182.1"/>
    </source>
</evidence>
<evidence type="ECO:0000313" key="3">
    <source>
        <dbReference type="Proteomes" id="UP001370490"/>
    </source>
</evidence>
<dbReference type="PANTHER" id="PTHR37610">
    <property type="entry name" value="CCHC-TYPE DOMAIN-CONTAINING PROTEIN"/>
    <property type="match status" value="1"/>
</dbReference>
<evidence type="ECO:0000259" key="1">
    <source>
        <dbReference type="Pfam" id="PF14244"/>
    </source>
</evidence>
<dbReference type="Pfam" id="PF14244">
    <property type="entry name" value="Retrotran_gag_3"/>
    <property type="match status" value="1"/>
</dbReference>
<dbReference type="EMBL" id="JBAMMX010000021">
    <property type="protein sequence ID" value="KAK6920182.1"/>
    <property type="molecule type" value="Genomic_DNA"/>
</dbReference>
<accession>A0AAN8V067</accession>
<reference evidence="2 3" key="1">
    <citation type="submission" date="2023-12" db="EMBL/GenBank/DDBJ databases">
        <title>A high-quality genome assembly for Dillenia turbinata (Dilleniales).</title>
        <authorList>
            <person name="Chanderbali A."/>
        </authorList>
    </citation>
    <scope>NUCLEOTIDE SEQUENCE [LARGE SCALE GENOMIC DNA]</scope>
    <source>
        <strain evidence="2">LSX21</strain>
        <tissue evidence="2">Leaf</tissue>
    </source>
</reference>
<comment type="caution">
    <text evidence="2">The sequence shown here is derived from an EMBL/GenBank/DDBJ whole genome shotgun (WGS) entry which is preliminary data.</text>
</comment>
<sequence>MKKQNIWLDNEDNPVVILVVDLLTGENNVPWSRSMRWALRARNKIGINGDFQRPTDPDPLLDAWERCNDLVVCWIQNSVSNTMKSSLTFVDDAREMWNELQDRYSQQNGPRIFQLKRALASLTQEQDSISVYYGKLKVLWDELSMYDPIPSCSCGKLKVLLDRYQQDCVIQFLMGLNESYANTRDQIMLLDPLPTVNKVFSMIQQQEIQHKLGTNIPMVESMALITRRGHVDGKSNYKHSISAKQNRPYCTFYKTSGHTLEICFKAGNADPPTCTHCNMKGHLTKKCYRLHGFPPDHKLYGKVTAYDAYKYFLTIVDDFTCATWVYLLKMKADTRSCLETFCNMIET</sequence>
<name>A0AAN8V067_9MAGN</name>
<dbReference type="AlphaFoldDB" id="A0AAN8V067"/>
<proteinExistence type="predicted"/>
<protein>
    <submittedName>
        <fullName evidence="2">Retrotransposon gag domain</fullName>
    </submittedName>
</protein>
<dbReference type="Pfam" id="PF14223">
    <property type="entry name" value="Retrotran_gag_2"/>
    <property type="match status" value="1"/>
</dbReference>